<dbReference type="PANTHER" id="PTHR48148:SF3">
    <property type="entry name" value="KERATINOCYTE PROLINE-RICH PROTEIN"/>
    <property type="match status" value="1"/>
</dbReference>
<dbReference type="PANTHER" id="PTHR48148">
    <property type="entry name" value="KERATINOCYTE PROLINE-RICH PROTEIN"/>
    <property type="match status" value="1"/>
</dbReference>
<feature type="compositionally biased region" description="Pro residues" evidence="1">
    <location>
        <begin position="142"/>
        <end position="206"/>
    </location>
</feature>
<dbReference type="PROSITE" id="PS01186">
    <property type="entry name" value="EGF_2"/>
    <property type="match status" value="1"/>
</dbReference>
<keyword evidence="5" id="KW-1185">Reference proteome</keyword>
<evidence type="ECO:0000313" key="5">
    <source>
        <dbReference type="Proteomes" id="UP000256970"/>
    </source>
</evidence>
<gene>
    <name evidence="4" type="ORF">BQ4739_LOCUS1624</name>
</gene>
<feature type="region of interest" description="Disordered" evidence="1">
    <location>
        <begin position="111"/>
        <end position="216"/>
    </location>
</feature>
<dbReference type="EMBL" id="FNXT01000122">
    <property type="protein sequence ID" value="SZX61093.1"/>
    <property type="molecule type" value="Genomic_DNA"/>
</dbReference>
<dbReference type="Proteomes" id="UP000256970">
    <property type="component" value="Unassembled WGS sequence"/>
</dbReference>
<evidence type="ECO:0000256" key="1">
    <source>
        <dbReference type="SAM" id="MobiDB-lite"/>
    </source>
</evidence>
<evidence type="ECO:0000259" key="2">
    <source>
        <dbReference type="PROSITE" id="PS00022"/>
    </source>
</evidence>
<feature type="compositionally biased region" description="Polar residues" evidence="1">
    <location>
        <begin position="124"/>
        <end position="135"/>
    </location>
</feature>
<sequence>MRGTTTTGKGARGCTACPRGTELFNITQGNLVAPSCRPCAADTFQPSVVLLSDNPECLPCAEGFRTAGASTPGNRSRCARCKPGRAGAKCLQCGKNSWAAGWAASNNKNLQCRPCSEGTEAPAGSTSKAACQAVTSSSPNPDSSPDPSPSPTPSPSPSSSPSVKPSPSPSPAPPATQSPSPSPSLNPDPSPSPSPSPQPSPSPRPSPDNGDRPKPYIHLSVSTLSARGVLAGDNVAQWPNIGSAADKVPQATAGDTGIPVLRKTACGAPCVSLGAIDGIDNAGYFSFGSVDWHGASAANPGFAFVALTSYTSAVNTYNKQYGGWLTTPIPTSPADYKTPYSYIGKATWGDAELANIDLREMKWWDEALTTAQLQAEIAALKAAYPGPCYGYDCGPHGGCFEDPANGCAAACACSEGYYGTKCETGRSNSPWRRLLRW</sequence>
<dbReference type="AlphaFoldDB" id="A0A383V807"/>
<dbReference type="InterPro" id="IPR000742">
    <property type="entry name" value="EGF"/>
</dbReference>
<reference evidence="4 5" key="1">
    <citation type="submission" date="2016-10" db="EMBL/GenBank/DDBJ databases">
        <authorList>
            <person name="Cai Z."/>
        </authorList>
    </citation>
    <scope>NUCLEOTIDE SEQUENCE [LARGE SCALE GENOMIC DNA]</scope>
</reference>
<dbReference type="SUPFAM" id="SSF57184">
    <property type="entry name" value="Growth factor receptor domain"/>
    <property type="match status" value="1"/>
</dbReference>
<evidence type="ECO:0000259" key="3">
    <source>
        <dbReference type="PROSITE" id="PS01186"/>
    </source>
</evidence>
<proteinExistence type="predicted"/>
<dbReference type="PROSITE" id="PS00022">
    <property type="entry name" value="EGF_1"/>
    <property type="match status" value="1"/>
</dbReference>
<organism evidence="4 5">
    <name type="scientific">Tetradesmus obliquus</name>
    <name type="common">Green alga</name>
    <name type="synonym">Acutodesmus obliquus</name>
    <dbReference type="NCBI Taxonomy" id="3088"/>
    <lineage>
        <taxon>Eukaryota</taxon>
        <taxon>Viridiplantae</taxon>
        <taxon>Chlorophyta</taxon>
        <taxon>core chlorophytes</taxon>
        <taxon>Chlorophyceae</taxon>
        <taxon>CS clade</taxon>
        <taxon>Sphaeropleales</taxon>
        <taxon>Scenedesmaceae</taxon>
        <taxon>Tetradesmus</taxon>
    </lineage>
</organism>
<dbReference type="STRING" id="3088.A0A383V807"/>
<dbReference type="Gene3D" id="2.10.50.10">
    <property type="entry name" value="Tumor Necrosis Factor Receptor, subunit A, domain 2"/>
    <property type="match status" value="1"/>
</dbReference>
<evidence type="ECO:0000313" key="4">
    <source>
        <dbReference type="EMBL" id="SZX61093.1"/>
    </source>
</evidence>
<accession>A0A383V807</accession>
<name>A0A383V807_TETOB</name>
<protein>
    <recommendedName>
        <fullName evidence="2 3">EGF-like domain-containing protein</fullName>
    </recommendedName>
</protein>
<dbReference type="InterPro" id="IPR009030">
    <property type="entry name" value="Growth_fac_rcpt_cys_sf"/>
</dbReference>
<feature type="domain" description="EGF-like" evidence="2 3">
    <location>
        <begin position="411"/>
        <end position="422"/>
    </location>
</feature>